<evidence type="ECO:0000313" key="1">
    <source>
        <dbReference type="EMBL" id="JAH83404.1"/>
    </source>
</evidence>
<reference evidence="1" key="1">
    <citation type="submission" date="2014-11" db="EMBL/GenBank/DDBJ databases">
        <authorList>
            <person name="Amaro Gonzalez C."/>
        </authorList>
    </citation>
    <scope>NUCLEOTIDE SEQUENCE</scope>
</reference>
<name>A0A0E9VZ39_ANGAN</name>
<sequence length="13" mass="1592">MQFWTRSEPLPSL</sequence>
<proteinExistence type="predicted"/>
<reference evidence="1" key="2">
    <citation type="journal article" date="2015" name="Fish Shellfish Immunol.">
        <title>Early steps in the European eel (Anguilla anguilla)-Vibrio vulnificus interaction in the gills: Role of the RtxA13 toxin.</title>
        <authorList>
            <person name="Callol A."/>
            <person name="Pajuelo D."/>
            <person name="Ebbesson L."/>
            <person name="Teles M."/>
            <person name="MacKenzie S."/>
            <person name="Amaro C."/>
        </authorList>
    </citation>
    <scope>NUCLEOTIDE SEQUENCE</scope>
</reference>
<protein>
    <submittedName>
        <fullName evidence="1">Uncharacterized protein</fullName>
    </submittedName>
</protein>
<organism evidence="1">
    <name type="scientific">Anguilla anguilla</name>
    <name type="common">European freshwater eel</name>
    <name type="synonym">Muraena anguilla</name>
    <dbReference type="NCBI Taxonomy" id="7936"/>
    <lineage>
        <taxon>Eukaryota</taxon>
        <taxon>Metazoa</taxon>
        <taxon>Chordata</taxon>
        <taxon>Craniata</taxon>
        <taxon>Vertebrata</taxon>
        <taxon>Euteleostomi</taxon>
        <taxon>Actinopterygii</taxon>
        <taxon>Neopterygii</taxon>
        <taxon>Teleostei</taxon>
        <taxon>Anguilliformes</taxon>
        <taxon>Anguillidae</taxon>
        <taxon>Anguilla</taxon>
    </lineage>
</organism>
<accession>A0A0E9VZ39</accession>
<dbReference type="EMBL" id="GBXM01025173">
    <property type="protein sequence ID" value="JAH83404.1"/>
    <property type="molecule type" value="Transcribed_RNA"/>
</dbReference>